<dbReference type="FunFam" id="2.70.210.12:FF:000001">
    <property type="entry name" value="GTPase Obg"/>
    <property type="match status" value="1"/>
</dbReference>
<feature type="binding site" evidence="9">
    <location>
        <begin position="212"/>
        <end position="215"/>
    </location>
    <ligand>
        <name>GTP</name>
        <dbReference type="ChEBI" id="CHEBI:37565"/>
    </ligand>
</feature>
<evidence type="ECO:0000256" key="3">
    <source>
        <dbReference type="ARBA" id="ARBA00022490"/>
    </source>
</evidence>
<dbReference type="InterPro" id="IPR031167">
    <property type="entry name" value="G_OBG"/>
</dbReference>
<dbReference type="InterPro" id="IPR015349">
    <property type="entry name" value="OCT_dom"/>
</dbReference>
<dbReference type="InterPro" id="IPR006169">
    <property type="entry name" value="GTP1_OBG_dom"/>
</dbReference>
<comment type="subunit">
    <text evidence="9">Monomer.</text>
</comment>
<reference evidence="14 15" key="1">
    <citation type="submission" date="2013-08" db="EMBL/GenBank/DDBJ databases">
        <title>Genome sequencing of Cellulomonas bogoriensis 69B4.</title>
        <authorList>
            <person name="Chen F."/>
            <person name="Li Y."/>
            <person name="Wang G."/>
        </authorList>
    </citation>
    <scope>NUCLEOTIDE SEQUENCE [LARGE SCALE GENOMIC DNA]</scope>
    <source>
        <strain evidence="14 15">69B4</strain>
    </source>
</reference>
<dbReference type="PRINTS" id="PR00326">
    <property type="entry name" value="GTP1OBG"/>
</dbReference>
<dbReference type="GO" id="GO:0000287">
    <property type="term" value="F:magnesium ion binding"/>
    <property type="evidence" value="ECO:0007669"/>
    <property type="project" value="InterPro"/>
</dbReference>
<dbReference type="PANTHER" id="PTHR11702:SF31">
    <property type="entry name" value="MITOCHONDRIAL RIBOSOME-ASSOCIATED GTPASE 2"/>
    <property type="match status" value="1"/>
</dbReference>
<dbReference type="InterPro" id="IPR006074">
    <property type="entry name" value="GTP1-OBG_CS"/>
</dbReference>
<dbReference type="Gene3D" id="3.40.50.300">
    <property type="entry name" value="P-loop containing nucleotide triphosphate hydrolases"/>
    <property type="match status" value="1"/>
</dbReference>
<dbReference type="SUPFAM" id="SSF82051">
    <property type="entry name" value="Obg GTP-binding protein N-terminal domain"/>
    <property type="match status" value="1"/>
</dbReference>
<feature type="binding site" evidence="9">
    <location>
        <begin position="166"/>
        <end position="173"/>
    </location>
    <ligand>
        <name>GTP</name>
        <dbReference type="ChEBI" id="CHEBI:37565"/>
    </ligand>
</feature>
<keyword evidence="4 9" id="KW-0479">Metal-binding</keyword>
<evidence type="ECO:0000256" key="7">
    <source>
        <dbReference type="ARBA" id="ARBA00022842"/>
    </source>
</evidence>
<organism evidence="14 15">
    <name type="scientific">Cellulomonas bogoriensis 69B4 = DSM 16987</name>
    <dbReference type="NCBI Taxonomy" id="1386082"/>
    <lineage>
        <taxon>Bacteria</taxon>
        <taxon>Bacillati</taxon>
        <taxon>Actinomycetota</taxon>
        <taxon>Actinomycetes</taxon>
        <taxon>Micrococcales</taxon>
        <taxon>Cellulomonadaceae</taxon>
        <taxon>Cellulomonas</taxon>
    </lineage>
</organism>
<dbReference type="RefSeq" id="WP_035061852.1">
    <property type="nucleotide sequence ID" value="NZ_AXCZ01000145.1"/>
</dbReference>
<evidence type="ECO:0000259" key="11">
    <source>
        <dbReference type="PROSITE" id="PS51710"/>
    </source>
</evidence>
<feature type="binding site" evidence="9">
    <location>
        <position position="173"/>
    </location>
    <ligand>
        <name>Mg(2+)</name>
        <dbReference type="ChEBI" id="CHEBI:18420"/>
    </ligand>
</feature>
<comment type="similarity">
    <text evidence="2 9">Belongs to the TRAFAC class OBG-HflX-like GTPase superfamily. OBG GTPase family.</text>
</comment>
<dbReference type="InterPro" id="IPR006073">
    <property type="entry name" value="GTP-bd"/>
</dbReference>
<evidence type="ECO:0000256" key="9">
    <source>
        <dbReference type="HAMAP-Rule" id="MF_01454"/>
    </source>
</evidence>
<dbReference type="InterPro" id="IPR045086">
    <property type="entry name" value="OBG_GTPase"/>
</dbReference>
<dbReference type="InterPro" id="IPR027417">
    <property type="entry name" value="P-loop_NTPase"/>
</dbReference>
<comment type="function">
    <text evidence="9">An essential GTPase which binds GTP, GDP and possibly (p)ppGpp with moderate affinity, with high nucleotide exchange rates and a fairly low GTP hydrolysis rate. Plays a role in control of the cell cycle, stress response, ribosome biogenesis and in those bacteria that undergo differentiation, in morphogenesis control.</text>
</comment>
<dbReference type="AlphaFoldDB" id="A0A0A0BR27"/>
<evidence type="ECO:0000313" key="14">
    <source>
        <dbReference type="EMBL" id="KGM10400.1"/>
    </source>
</evidence>
<gene>
    <name evidence="14" type="primary">obgE</name>
    <name evidence="9" type="synonym">obg</name>
    <name evidence="14" type="ORF">N869_04120</name>
</gene>
<proteinExistence type="inferred from homology"/>
<dbReference type="OrthoDB" id="9807318at2"/>
<keyword evidence="5 9" id="KW-0547">Nucleotide-binding</keyword>
<accession>A0A0A0BR27</accession>
<dbReference type="EMBL" id="AXCZ01000145">
    <property type="protein sequence ID" value="KGM10400.1"/>
    <property type="molecule type" value="Genomic_DNA"/>
</dbReference>
<dbReference type="GO" id="GO:0003924">
    <property type="term" value="F:GTPase activity"/>
    <property type="evidence" value="ECO:0007669"/>
    <property type="project" value="UniProtKB-UniRule"/>
</dbReference>
<feature type="domain" description="OBG-type G" evidence="11">
    <location>
        <begin position="160"/>
        <end position="339"/>
    </location>
</feature>
<dbReference type="SUPFAM" id="SSF102741">
    <property type="entry name" value="Obg GTP-binding protein C-terminal domain"/>
    <property type="match status" value="1"/>
</dbReference>
<dbReference type="Gene3D" id="2.70.210.12">
    <property type="entry name" value="GTP1/OBG domain"/>
    <property type="match status" value="1"/>
</dbReference>
<dbReference type="Pfam" id="PF01926">
    <property type="entry name" value="MMR_HSR1"/>
    <property type="match status" value="1"/>
</dbReference>
<sequence>MATFVDRVVLHVSGGDGGHGCASIRREKFKPLAGPDGGNGGDGGDVVLEVDAQVTTLLEYHHSPHRHAPGGTQGMGDNRQGGAGEDLVLKVPDGTVVKDPDGQVLADLVGAGTRLVIAAGGRGGLGNASLASPRRKAPGFALLGEPGESQDVVLELKTIADVALVGYPSAGKSSLVAAISAARPKIADYPFTTLVPNLGVVQAGSARYTVADVPGLIPGASQGKGLGLEFLRHVERCAVLVHVLDCATLEPGRDPVSDLDVIEAELAAYSGDLEVSGGVPLTERPRLVVLNKIDVPEARDLAEMVRPDLEARGLTVHEISTASHEGLRELTFALARVVGQARADAPPAVPARVVLRPRAVDEAGFTVTRHDSPDRTWFQVRGAKPERWVRQTQFSNDEAVGYLADRLARLGVEEKLFSAGATPGAEVVIGDERDGVVFDWEPTLQTGSELLGGPRGTDLRLEERNRPTRADKRHEYKERMDAKAEARAELWTEREAGRWTSPEDE</sequence>
<feature type="binding site" evidence="9">
    <location>
        <begin position="291"/>
        <end position="294"/>
    </location>
    <ligand>
        <name>GTP</name>
        <dbReference type="ChEBI" id="CHEBI:37565"/>
    </ligand>
</feature>
<dbReference type="Pfam" id="PF01018">
    <property type="entry name" value="GTP1_OBG"/>
    <property type="match status" value="1"/>
</dbReference>
<keyword evidence="8 9" id="KW-0342">GTP-binding</keyword>
<dbReference type="PROSITE" id="PS51883">
    <property type="entry name" value="OBG"/>
    <property type="match status" value="1"/>
</dbReference>
<feature type="region of interest" description="Disordered" evidence="10">
    <location>
        <begin position="447"/>
        <end position="484"/>
    </location>
</feature>
<evidence type="ECO:0000256" key="10">
    <source>
        <dbReference type="SAM" id="MobiDB-lite"/>
    </source>
</evidence>
<keyword evidence="3 9" id="KW-0963">Cytoplasm</keyword>
<dbReference type="GO" id="GO:0005737">
    <property type="term" value="C:cytoplasm"/>
    <property type="evidence" value="ECO:0007669"/>
    <property type="project" value="UniProtKB-SubCell"/>
</dbReference>
<dbReference type="NCBIfam" id="TIGR03595">
    <property type="entry name" value="Obg_CgtA_exten"/>
    <property type="match status" value="1"/>
</dbReference>
<keyword evidence="7 9" id="KW-0460">Magnesium</keyword>
<comment type="caution">
    <text evidence="14">The sequence shown here is derived from an EMBL/GenBank/DDBJ whole genome shotgun (WGS) entry which is preliminary data.</text>
</comment>
<protein>
    <recommendedName>
        <fullName evidence="9">GTPase Obg</fullName>
        <ecNumber evidence="9">3.6.5.-</ecNumber>
    </recommendedName>
    <alternativeName>
        <fullName evidence="9">GTP-binding protein Obg</fullName>
    </alternativeName>
</protein>
<evidence type="ECO:0000313" key="15">
    <source>
        <dbReference type="Proteomes" id="UP000054314"/>
    </source>
</evidence>
<dbReference type="SUPFAM" id="SSF52540">
    <property type="entry name" value="P-loop containing nucleoside triphosphate hydrolases"/>
    <property type="match status" value="1"/>
</dbReference>
<dbReference type="InterPro" id="IPR036726">
    <property type="entry name" value="GTP1_OBG_dom_sf"/>
</dbReference>
<dbReference type="PANTHER" id="PTHR11702">
    <property type="entry name" value="DEVELOPMENTALLY REGULATED GTP-BINDING PROTEIN-RELATED"/>
    <property type="match status" value="1"/>
</dbReference>
<dbReference type="InterPro" id="IPR036346">
    <property type="entry name" value="GTP-bd_prot_GTP1/OBG_C_sf"/>
</dbReference>
<dbReference type="PROSITE" id="PS51881">
    <property type="entry name" value="OCT"/>
    <property type="match status" value="1"/>
</dbReference>
<dbReference type="EC" id="3.6.5.-" evidence="9"/>
<dbReference type="HAMAP" id="MF_01454">
    <property type="entry name" value="GTPase_Obg"/>
    <property type="match status" value="1"/>
</dbReference>
<evidence type="ECO:0000256" key="1">
    <source>
        <dbReference type="ARBA" id="ARBA00001946"/>
    </source>
</evidence>
<comment type="subcellular location">
    <subcellularLocation>
        <location evidence="9">Cytoplasm</location>
    </subcellularLocation>
</comment>
<dbReference type="Gene3D" id="3.30.300.350">
    <property type="entry name" value="GTP-binding protein OBG, C-terminal domain"/>
    <property type="match status" value="1"/>
</dbReference>
<evidence type="ECO:0000256" key="4">
    <source>
        <dbReference type="ARBA" id="ARBA00022723"/>
    </source>
</evidence>
<dbReference type="Pfam" id="PF09269">
    <property type="entry name" value="DUF1967"/>
    <property type="match status" value="1"/>
</dbReference>
<evidence type="ECO:0000256" key="8">
    <source>
        <dbReference type="ARBA" id="ARBA00023134"/>
    </source>
</evidence>
<keyword evidence="15" id="KW-1185">Reference proteome</keyword>
<dbReference type="Proteomes" id="UP000054314">
    <property type="component" value="Unassembled WGS sequence"/>
</dbReference>
<evidence type="ECO:0000259" key="12">
    <source>
        <dbReference type="PROSITE" id="PS51881"/>
    </source>
</evidence>
<dbReference type="NCBIfam" id="NF008956">
    <property type="entry name" value="PRK12299.1"/>
    <property type="match status" value="1"/>
</dbReference>
<dbReference type="CDD" id="cd01898">
    <property type="entry name" value="Obg"/>
    <property type="match status" value="1"/>
</dbReference>
<dbReference type="NCBIfam" id="TIGR02729">
    <property type="entry name" value="Obg_CgtA"/>
    <property type="match status" value="1"/>
</dbReference>
<dbReference type="PROSITE" id="PS00905">
    <property type="entry name" value="GTP1_OBG"/>
    <property type="match status" value="1"/>
</dbReference>
<feature type="binding site" evidence="9">
    <location>
        <position position="193"/>
    </location>
    <ligand>
        <name>Mg(2+)</name>
        <dbReference type="ChEBI" id="CHEBI:18420"/>
    </ligand>
</feature>
<feature type="binding site" evidence="9">
    <location>
        <begin position="191"/>
        <end position="195"/>
    </location>
    <ligand>
        <name>GTP</name>
        <dbReference type="ChEBI" id="CHEBI:37565"/>
    </ligand>
</feature>
<dbReference type="PROSITE" id="PS51710">
    <property type="entry name" value="G_OBG"/>
    <property type="match status" value="1"/>
</dbReference>
<evidence type="ECO:0000256" key="6">
    <source>
        <dbReference type="ARBA" id="ARBA00022801"/>
    </source>
</evidence>
<dbReference type="GO" id="GO:0042254">
    <property type="term" value="P:ribosome biogenesis"/>
    <property type="evidence" value="ECO:0007669"/>
    <property type="project" value="UniProtKB-UniRule"/>
</dbReference>
<comment type="cofactor">
    <cofactor evidence="1 9">
        <name>Mg(2+)</name>
        <dbReference type="ChEBI" id="CHEBI:18420"/>
    </cofactor>
</comment>
<feature type="compositionally biased region" description="Basic and acidic residues" evidence="10">
    <location>
        <begin position="457"/>
        <end position="484"/>
    </location>
</feature>
<feature type="domain" description="OCT" evidence="12">
    <location>
        <begin position="357"/>
        <end position="442"/>
    </location>
</feature>
<dbReference type="NCBIfam" id="NF008955">
    <property type="entry name" value="PRK12297.1"/>
    <property type="match status" value="1"/>
</dbReference>
<dbReference type="GO" id="GO:0005525">
    <property type="term" value="F:GTP binding"/>
    <property type="evidence" value="ECO:0007669"/>
    <property type="project" value="UniProtKB-UniRule"/>
</dbReference>
<evidence type="ECO:0000259" key="13">
    <source>
        <dbReference type="PROSITE" id="PS51883"/>
    </source>
</evidence>
<evidence type="ECO:0000256" key="2">
    <source>
        <dbReference type="ARBA" id="ARBA00007699"/>
    </source>
</evidence>
<dbReference type="InterPro" id="IPR014100">
    <property type="entry name" value="GTP-bd_Obg/CgtA"/>
</dbReference>
<dbReference type="NCBIfam" id="NF008954">
    <property type="entry name" value="PRK12296.1"/>
    <property type="match status" value="1"/>
</dbReference>
<keyword evidence="6 9" id="KW-0378">Hydrolase</keyword>
<feature type="domain" description="Obg" evidence="13">
    <location>
        <begin position="2"/>
        <end position="159"/>
    </location>
</feature>
<name>A0A0A0BR27_9CELL</name>
<feature type="binding site" evidence="9">
    <location>
        <begin position="320"/>
        <end position="322"/>
    </location>
    <ligand>
        <name>GTP</name>
        <dbReference type="ChEBI" id="CHEBI:37565"/>
    </ligand>
</feature>
<evidence type="ECO:0000256" key="5">
    <source>
        <dbReference type="ARBA" id="ARBA00022741"/>
    </source>
</evidence>